<name>A0A0F7W5A2_STRLW</name>
<accession>A0A0F7W5A2</accession>
<sequence>MGGETAGDVWSKAELRKILGRSGYPENMDLEDRTVVCWHGGDSGTWPDRAWTRRSIMLLMMAGLLASTVFSAVIGWPDASGALTFAQRITGVLFVFSGVVQGAAAIAALDYWGKRQARASGALVLLGVLIALTTDSILLSLWLEEREYTLYLLVYAPLWCWSVWALFILVREKSWKGIPQPKTFAAGVVATALLTALSLAYSTMYQPAAAPMHFTLKAEFGKAWKDRSLPFVHVPLTLYMKNTGGVPVYIINDIYTVRGRASLYSEGEEDLTTEWRKSVEREGGRSEGEAELYVDRLRYTTISSGRFSGSGNSLDVGQEYSLERVFQLPSDAGYDTVSVEFQISYMRKDRGKLAVDEFRIPHPSWSERHSRYYCQPEICGEQLIYHGRVRHNNNLINMTRKPRYVTAVWSPEGRFISSISSFRFDSSGTGDYREERRELERYGATRSRAGSEVSVAELLGSAGI</sequence>
<dbReference type="Proteomes" id="UP000035016">
    <property type="component" value="Chromosome Chromosome"/>
</dbReference>
<feature type="transmembrane region" description="Helical" evidence="1">
    <location>
        <begin position="56"/>
        <end position="77"/>
    </location>
</feature>
<dbReference type="EMBL" id="LN831790">
    <property type="protein sequence ID" value="CQR65843.1"/>
    <property type="molecule type" value="Genomic_DNA"/>
</dbReference>
<gene>
    <name evidence="2" type="primary">sle_63890</name>
</gene>
<dbReference type="AlphaFoldDB" id="A0A0F7W5A2"/>
<feature type="transmembrane region" description="Helical" evidence="1">
    <location>
        <begin position="182"/>
        <end position="201"/>
    </location>
</feature>
<evidence type="ECO:0000256" key="1">
    <source>
        <dbReference type="SAM" id="Phobius"/>
    </source>
</evidence>
<feature type="transmembrane region" description="Helical" evidence="1">
    <location>
        <begin position="121"/>
        <end position="142"/>
    </location>
</feature>
<feature type="transmembrane region" description="Helical" evidence="1">
    <location>
        <begin position="89"/>
        <end position="109"/>
    </location>
</feature>
<organism evidence="2 3">
    <name type="scientific">Streptomyces leeuwenhoekii</name>
    <dbReference type="NCBI Taxonomy" id="1437453"/>
    <lineage>
        <taxon>Bacteria</taxon>
        <taxon>Bacillati</taxon>
        <taxon>Actinomycetota</taxon>
        <taxon>Actinomycetes</taxon>
        <taxon>Kitasatosporales</taxon>
        <taxon>Streptomycetaceae</taxon>
        <taxon>Streptomyces</taxon>
    </lineage>
</organism>
<feature type="transmembrane region" description="Helical" evidence="1">
    <location>
        <begin position="148"/>
        <end position="170"/>
    </location>
</feature>
<dbReference type="KEGG" id="sle:sle_63890"/>
<keyword evidence="1" id="KW-0472">Membrane</keyword>
<keyword evidence="1" id="KW-0812">Transmembrane</keyword>
<evidence type="ECO:0000313" key="2">
    <source>
        <dbReference type="EMBL" id="CQR65843.1"/>
    </source>
</evidence>
<protein>
    <submittedName>
        <fullName evidence="2">Uncharacterized protein</fullName>
    </submittedName>
</protein>
<reference evidence="2 3" key="1">
    <citation type="submission" date="2015-02" db="EMBL/GenBank/DDBJ databases">
        <authorList>
            <person name="Gomez-Escribano P.J."/>
        </authorList>
    </citation>
    <scope>NUCLEOTIDE SEQUENCE [LARGE SCALE GENOMIC DNA]</scope>
    <source>
        <strain evidence="3">C34 (DSM 42122 / NRRL B-24963)</strain>
    </source>
</reference>
<proteinExistence type="predicted"/>
<keyword evidence="1" id="KW-1133">Transmembrane helix</keyword>
<evidence type="ECO:0000313" key="3">
    <source>
        <dbReference type="Proteomes" id="UP000035016"/>
    </source>
</evidence>